<evidence type="ECO:0008006" key="4">
    <source>
        <dbReference type="Google" id="ProtNLM"/>
    </source>
</evidence>
<dbReference type="EMBL" id="JAVDXV010000009">
    <property type="protein sequence ID" value="MDR7335121.1"/>
    <property type="molecule type" value="Genomic_DNA"/>
</dbReference>
<proteinExistence type="predicted"/>
<evidence type="ECO:0000313" key="2">
    <source>
        <dbReference type="EMBL" id="MDR7335121.1"/>
    </source>
</evidence>
<reference evidence="2 3" key="1">
    <citation type="submission" date="2023-07" db="EMBL/GenBank/DDBJ databases">
        <title>Sorghum-associated microbial communities from plants grown in Nebraska, USA.</title>
        <authorList>
            <person name="Schachtman D."/>
        </authorList>
    </citation>
    <scope>NUCLEOTIDE SEQUENCE [LARGE SCALE GENOMIC DNA]</scope>
    <source>
        <strain evidence="2 3">BE316</strain>
    </source>
</reference>
<keyword evidence="1" id="KW-0732">Signal</keyword>
<protein>
    <recommendedName>
        <fullName evidence="4">Secreted protein</fullName>
    </recommendedName>
</protein>
<keyword evidence="3" id="KW-1185">Reference proteome</keyword>
<comment type="caution">
    <text evidence="2">The sequence shown here is derived from an EMBL/GenBank/DDBJ whole genome shotgun (WGS) entry which is preliminary data.</text>
</comment>
<evidence type="ECO:0000313" key="3">
    <source>
        <dbReference type="Proteomes" id="UP001180825"/>
    </source>
</evidence>
<feature type="chain" id="PRO_5045920555" description="Secreted protein" evidence="1">
    <location>
        <begin position="19"/>
        <end position="218"/>
    </location>
</feature>
<feature type="signal peptide" evidence="1">
    <location>
        <begin position="1"/>
        <end position="18"/>
    </location>
</feature>
<sequence>MRRILVALALSAFGLAQAATVSVYTSLASWEAAISGPAQLQDFSGYANDTPLAGVAVLPGLTLSSNIDGPLHVFGANKTASAFGTTRATGTAYFEGQYALPFLAAALDITSFESEPGNPSTAVDQGVLTFWFSDGTSQDILLSGNPGLPVPLVFAGVISDHAITRFRWTEAHEASGGNEETALDNFRVAMRASELPLPGSLPLALLALGVLPLARRRR</sequence>
<organism evidence="2 3">
    <name type="scientific">Roseateles asaccharophilus</name>
    <dbReference type="NCBI Taxonomy" id="582607"/>
    <lineage>
        <taxon>Bacteria</taxon>
        <taxon>Pseudomonadati</taxon>
        <taxon>Pseudomonadota</taxon>
        <taxon>Betaproteobacteria</taxon>
        <taxon>Burkholderiales</taxon>
        <taxon>Sphaerotilaceae</taxon>
        <taxon>Roseateles</taxon>
    </lineage>
</organism>
<accession>A0ABU2AD40</accession>
<dbReference type="Proteomes" id="UP001180825">
    <property type="component" value="Unassembled WGS sequence"/>
</dbReference>
<name>A0ABU2AD40_9BURK</name>
<evidence type="ECO:0000256" key="1">
    <source>
        <dbReference type="SAM" id="SignalP"/>
    </source>
</evidence>
<dbReference type="RefSeq" id="WP_310331988.1">
    <property type="nucleotide sequence ID" value="NZ_JAVDXV010000009.1"/>
</dbReference>
<gene>
    <name evidence="2" type="ORF">J2X21_004286</name>
</gene>